<evidence type="ECO:0000256" key="2">
    <source>
        <dbReference type="ARBA" id="ARBA00022679"/>
    </source>
</evidence>
<evidence type="ECO:0000313" key="9">
    <source>
        <dbReference type="EMBL" id="OCL33036.1"/>
    </source>
</evidence>
<dbReference type="SUPFAM" id="SSF48019">
    <property type="entry name" value="post-AAA+ oligomerization domain-like"/>
    <property type="match status" value="1"/>
</dbReference>
<reference evidence="10" key="1">
    <citation type="submission" date="2016-07" db="EMBL/GenBank/DDBJ databases">
        <authorList>
            <person name="Florea S."/>
            <person name="Webb J.S."/>
            <person name="Jaromczyk J."/>
            <person name="Schardl C.L."/>
        </authorList>
    </citation>
    <scope>NUCLEOTIDE SEQUENCE [LARGE SCALE GENOMIC DNA]</scope>
    <source>
        <strain evidence="10">IPBSL-7</strain>
    </source>
</reference>
<dbReference type="Proteomes" id="UP000093501">
    <property type="component" value="Unassembled WGS sequence"/>
</dbReference>
<evidence type="ECO:0000256" key="3">
    <source>
        <dbReference type="ARBA" id="ARBA00022695"/>
    </source>
</evidence>
<dbReference type="InterPro" id="IPR008921">
    <property type="entry name" value="DNA_pol3_clamp-load_cplx_C"/>
</dbReference>
<dbReference type="InterPro" id="IPR027417">
    <property type="entry name" value="P-loop_NTPase"/>
</dbReference>
<evidence type="ECO:0000259" key="8">
    <source>
        <dbReference type="Pfam" id="PF21694"/>
    </source>
</evidence>
<feature type="domain" description="DNA polymerase III delta subunit-like C-terminal" evidence="8">
    <location>
        <begin position="212"/>
        <end position="327"/>
    </location>
</feature>
<organism evidence="9 10">
    <name type="scientific">Tessaracoccus lapidicaptus</name>
    <dbReference type="NCBI Taxonomy" id="1427523"/>
    <lineage>
        <taxon>Bacteria</taxon>
        <taxon>Bacillati</taxon>
        <taxon>Actinomycetota</taxon>
        <taxon>Actinomycetes</taxon>
        <taxon>Propionibacteriales</taxon>
        <taxon>Propionibacteriaceae</taxon>
        <taxon>Tessaracoccus</taxon>
    </lineage>
</organism>
<keyword evidence="3" id="KW-0548">Nucleotidyltransferase</keyword>
<dbReference type="Pfam" id="PF21694">
    <property type="entry name" value="DNA_pol3_delta_C"/>
    <property type="match status" value="1"/>
</dbReference>
<evidence type="ECO:0000256" key="5">
    <source>
        <dbReference type="ARBA" id="ARBA00022932"/>
    </source>
</evidence>
<comment type="catalytic activity">
    <reaction evidence="7">
        <text>DNA(n) + a 2'-deoxyribonucleoside 5'-triphosphate = DNA(n+1) + diphosphate</text>
        <dbReference type="Rhea" id="RHEA:22508"/>
        <dbReference type="Rhea" id="RHEA-COMP:17339"/>
        <dbReference type="Rhea" id="RHEA-COMP:17340"/>
        <dbReference type="ChEBI" id="CHEBI:33019"/>
        <dbReference type="ChEBI" id="CHEBI:61560"/>
        <dbReference type="ChEBI" id="CHEBI:173112"/>
        <dbReference type="EC" id="2.7.7.7"/>
    </reaction>
</comment>
<dbReference type="Gene3D" id="1.10.8.60">
    <property type="match status" value="1"/>
</dbReference>
<protein>
    <recommendedName>
        <fullName evidence="1">DNA-directed DNA polymerase</fullName>
        <ecNumber evidence="1">2.7.7.7</ecNumber>
    </recommendedName>
</protein>
<keyword evidence="10" id="KW-1185">Reference proteome</keyword>
<dbReference type="EMBL" id="MBQD01000023">
    <property type="protein sequence ID" value="OCL33036.1"/>
    <property type="molecule type" value="Genomic_DNA"/>
</dbReference>
<proteinExistence type="inferred from homology"/>
<dbReference type="GO" id="GO:0009360">
    <property type="term" value="C:DNA polymerase III complex"/>
    <property type="evidence" value="ECO:0007669"/>
    <property type="project" value="TreeGrafter"/>
</dbReference>
<dbReference type="PANTHER" id="PTHR34388">
    <property type="entry name" value="DNA POLYMERASE III SUBUNIT DELTA"/>
    <property type="match status" value="1"/>
</dbReference>
<comment type="similarity">
    <text evidence="6">Belongs to the DNA polymerase HolA subunit family.</text>
</comment>
<evidence type="ECO:0000313" key="10">
    <source>
        <dbReference type="Proteomes" id="UP000093501"/>
    </source>
</evidence>
<dbReference type="Gene3D" id="1.20.272.10">
    <property type="match status" value="1"/>
</dbReference>
<dbReference type="EC" id="2.7.7.7" evidence="1"/>
<dbReference type="PANTHER" id="PTHR34388:SF1">
    <property type="entry name" value="DNA POLYMERASE III SUBUNIT DELTA"/>
    <property type="match status" value="1"/>
</dbReference>
<keyword evidence="2" id="KW-0808">Transferase</keyword>
<gene>
    <name evidence="9" type="ORF">BCR15_07090</name>
</gene>
<dbReference type="Gene3D" id="3.40.50.300">
    <property type="entry name" value="P-loop containing nucleotide triphosphate hydrolases"/>
    <property type="match status" value="1"/>
</dbReference>
<dbReference type="SUPFAM" id="SSF52540">
    <property type="entry name" value="P-loop containing nucleoside triphosphate hydrolases"/>
    <property type="match status" value="1"/>
</dbReference>
<evidence type="ECO:0000256" key="4">
    <source>
        <dbReference type="ARBA" id="ARBA00022705"/>
    </source>
</evidence>
<dbReference type="NCBIfam" id="TIGR01128">
    <property type="entry name" value="holA"/>
    <property type="match status" value="1"/>
</dbReference>
<evidence type="ECO:0000256" key="1">
    <source>
        <dbReference type="ARBA" id="ARBA00012417"/>
    </source>
</evidence>
<keyword evidence="4" id="KW-0235">DNA replication</keyword>
<accession>A0A1C0AKH8</accession>
<name>A0A1C0AKH8_9ACTN</name>
<sequence length="335" mass="35221">MRRQSAEPGKLGSVTSSPFGTSLLITGPEALLAQRIVAQTKAAALAAHPEADVNEISADQLEDAMLAEVIGGSLFTEYIIAVIDDVGACPPAAVDQLLAAALAPPPELCLILVHPGGMKGKGLIDKLKKGKVRTETVTAPKAWELPKFVAEEARRHHVRIGQDATGELVSAVGHDLRSLASAVSQLASDAESGEIDAAMVKRYFAGRAEVTSFAVADAVMGGNPSLALERLRWALGTGAAPVLVTSAMASAFRGMGRYLEAQGLRMSDADLARQLGIPPWKIKDYAKSSRIWQTGAVAEAMQLIATADAAVKGAATDADYALEHMVLGVLRLRRR</sequence>
<dbReference type="InterPro" id="IPR005790">
    <property type="entry name" value="DNA_polIII_delta"/>
</dbReference>
<dbReference type="AlphaFoldDB" id="A0A1C0AKH8"/>
<evidence type="ECO:0000256" key="6">
    <source>
        <dbReference type="ARBA" id="ARBA00034754"/>
    </source>
</evidence>
<dbReference type="InterPro" id="IPR048466">
    <property type="entry name" value="DNA_pol3_delta-like_C"/>
</dbReference>
<dbReference type="GO" id="GO:0006261">
    <property type="term" value="P:DNA-templated DNA replication"/>
    <property type="evidence" value="ECO:0007669"/>
    <property type="project" value="TreeGrafter"/>
</dbReference>
<dbReference type="GO" id="GO:0003887">
    <property type="term" value="F:DNA-directed DNA polymerase activity"/>
    <property type="evidence" value="ECO:0007669"/>
    <property type="project" value="UniProtKB-KW"/>
</dbReference>
<evidence type="ECO:0000256" key="7">
    <source>
        <dbReference type="ARBA" id="ARBA00049244"/>
    </source>
</evidence>
<dbReference type="GO" id="GO:0003677">
    <property type="term" value="F:DNA binding"/>
    <property type="evidence" value="ECO:0007669"/>
    <property type="project" value="InterPro"/>
</dbReference>
<keyword evidence="5" id="KW-0239">DNA-directed DNA polymerase</keyword>
<comment type="caution">
    <text evidence="9">The sequence shown here is derived from an EMBL/GenBank/DDBJ whole genome shotgun (WGS) entry which is preliminary data.</text>
</comment>